<dbReference type="InterPro" id="IPR036238">
    <property type="entry name" value="Transglutaminase_C_sf"/>
</dbReference>
<dbReference type="Pfam" id="PF01841">
    <property type="entry name" value="Transglut_core"/>
    <property type="match status" value="1"/>
</dbReference>
<organism evidence="2 3">
    <name type="scientific">Dinothrombium tinctorium</name>
    <dbReference type="NCBI Taxonomy" id="1965070"/>
    <lineage>
        <taxon>Eukaryota</taxon>
        <taxon>Metazoa</taxon>
        <taxon>Ecdysozoa</taxon>
        <taxon>Arthropoda</taxon>
        <taxon>Chelicerata</taxon>
        <taxon>Arachnida</taxon>
        <taxon>Acari</taxon>
        <taxon>Acariformes</taxon>
        <taxon>Trombidiformes</taxon>
        <taxon>Prostigmata</taxon>
        <taxon>Anystina</taxon>
        <taxon>Parasitengona</taxon>
        <taxon>Trombidioidea</taxon>
        <taxon>Trombidiidae</taxon>
        <taxon>Dinothrombium</taxon>
    </lineage>
</organism>
<evidence type="ECO:0000259" key="1">
    <source>
        <dbReference type="SMART" id="SM00460"/>
    </source>
</evidence>
<protein>
    <submittedName>
        <fullName evidence="2">Hemocyte protein-glutamine gamma-glutamyltransferase-like protein</fullName>
    </submittedName>
</protein>
<evidence type="ECO:0000313" key="2">
    <source>
        <dbReference type="EMBL" id="RWS14248.1"/>
    </source>
</evidence>
<evidence type="ECO:0000313" key="3">
    <source>
        <dbReference type="Proteomes" id="UP000285301"/>
    </source>
</evidence>
<dbReference type="InterPro" id="IPR013783">
    <property type="entry name" value="Ig-like_fold"/>
</dbReference>
<dbReference type="PANTHER" id="PTHR11590">
    <property type="entry name" value="PROTEIN-GLUTAMINE GAMMA-GLUTAMYLTRANSFERASE"/>
    <property type="match status" value="1"/>
</dbReference>
<name>A0A3S3P857_9ACAR</name>
<feature type="domain" description="Transglutaminase-like" evidence="1">
    <location>
        <begin position="88"/>
        <end position="180"/>
    </location>
</feature>
<dbReference type="InterPro" id="IPR038765">
    <property type="entry name" value="Papain-like_cys_pep_sf"/>
</dbReference>
<keyword evidence="3" id="KW-1185">Reference proteome</keyword>
<dbReference type="InterPro" id="IPR050779">
    <property type="entry name" value="Transglutaminase"/>
</dbReference>
<dbReference type="Proteomes" id="UP000285301">
    <property type="component" value="Unassembled WGS sequence"/>
</dbReference>
<comment type="caution">
    <text evidence="2">The sequence shown here is derived from an EMBL/GenBank/DDBJ whole genome shotgun (WGS) entry which is preliminary data.</text>
</comment>
<dbReference type="SUPFAM" id="SSF49309">
    <property type="entry name" value="Transglutaminase, two C-terminal domains"/>
    <property type="match status" value="2"/>
</dbReference>
<dbReference type="OrthoDB" id="8963057at2759"/>
<accession>A0A3S3P857</accession>
<dbReference type="SMART" id="SM00460">
    <property type="entry name" value="TGc"/>
    <property type="match status" value="1"/>
</dbReference>
<dbReference type="Gene3D" id="3.90.260.10">
    <property type="entry name" value="Transglutaminase-like"/>
    <property type="match status" value="1"/>
</dbReference>
<dbReference type="Gene3D" id="2.60.40.10">
    <property type="entry name" value="Immunoglobulins"/>
    <property type="match status" value="2"/>
</dbReference>
<dbReference type="GO" id="GO:0003810">
    <property type="term" value="F:protein-glutamine gamma-glutamyltransferase activity"/>
    <property type="evidence" value="ECO:0007669"/>
    <property type="project" value="InterPro"/>
</dbReference>
<feature type="non-terminal residue" evidence="2">
    <location>
        <position position="1"/>
    </location>
</feature>
<keyword evidence="2" id="KW-0808">Transferase</keyword>
<gene>
    <name evidence="2" type="ORF">B4U79_17307</name>
</gene>
<sequence length="519" mass="59013">FKPSILEITLFVLNRSKLNFEKRSDPQEVTRALNTMVYQGYAEEGINGIIEGNWDYVFQSEFNGLKTEEPLFWTGSADVLEKYYKNNGTKIGFGQCWVFTGVLISMLRALGIPSRPVTVGFSGVALDNDLKIDYEEKNGELVYPDKNNFIWNFHVWVQASMQRLDMGTRYAGWQEVDPTYAKGPVSHRSIYESEINSTDLAYFYAAINADEASWNNGTLLRINTNSFIVTPNITENEDIFITRSFKPEEGTNEERLHYLNATRSLGVEVLFLKQRRKRSIKNKAEDYLLINPIEPVSIGDPLSFVITMKNPTLKTLVFRLSLKVNSVFNNLTVAHVIRNSTTTHTINSKQNVDFYEKIEFPEYKSKLVSSKTLSINAIIEGNGETFSFDTQMITFLTPHIKLEYLRNYKGECEHGESSISDSVGDQNYKKHDNATQIAIKVFLENRVSFALNNARISMEGIRCDRKVYNMGRIQANEEIGRTLCITCKRSSAIKESIVASLISDELDDVKGHTSIGLLQ</sequence>
<dbReference type="AlphaFoldDB" id="A0A3S3P857"/>
<dbReference type="InterPro" id="IPR002931">
    <property type="entry name" value="Transglutaminase-like"/>
</dbReference>
<dbReference type="SUPFAM" id="SSF54001">
    <property type="entry name" value="Cysteine proteinases"/>
    <property type="match status" value="1"/>
</dbReference>
<dbReference type="PANTHER" id="PTHR11590:SF40">
    <property type="entry name" value="HEMOCYTE PROTEIN-GLUTAMINE GAMMA-GLUTAMYLTRANSFERASE-LIKE PROTEIN"/>
    <property type="match status" value="1"/>
</dbReference>
<reference evidence="2 3" key="1">
    <citation type="journal article" date="2018" name="Gigascience">
        <title>Genomes of trombidid mites reveal novel predicted allergens and laterally-transferred genes associated with secondary metabolism.</title>
        <authorList>
            <person name="Dong X."/>
            <person name="Chaisiri K."/>
            <person name="Xia D."/>
            <person name="Armstrong S.D."/>
            <person name="Fang Y."/>
            <person name="Donnelly M.J."/>
            <person name="Kadowaki T."/>
            <person name="McGarry J.W."/>
            <person name="Darby A.C."/>
            <person name="Makepeace B.L."/>
        </authorList>
    </citation>
    <scope>NUCLEOTIDE SEQUENCE [LARGE SCALE GENOMIC DNA]</scope>
    <source>
        <strain evidence="2">UoL-WK</strain>
    </source>
</reference>
<dbReference type="EMBL" id="NCKU01000768">
    <property type="protein sequence ID" value="RWS14248.1"/>
    <property type="molecule type" value="Genomic_DNA"/>
</dbReference>
<proteinExistence type="predicted"/>
<dbReference type="InterPro" id="IPR036985">
    <property type="entry name" value="Transglutaminase-like_sf"/>
</dbReference>